<accession>A0A517TBC8</accession>
<sequence>MLMIGNESLQPECLNHPDLPCGNKLHKTSFVTPAKAGIHFKHLETLERDSRFRGNDATSLFNSKLKTLGKDRFCETLSG</sequence>
<reference evidence="1 2" key="1">
    <citation type="submission" date="2019-02" db="EMBL/GenBank/DDBJ databases">
        <title>Deep-cultivation of Planctomycetes and their phenomic and genomic characterization uncovers novel biology.</title>
        <authorList>
            <person name="Wiegand S."/>
            <person name="Jogler M."/>
            <person name="Boedeker C."/>
            <person name="Pinto D."/>
            <person name="Vollmers J."/>
            <person name="Rivas-Marin E."/>
            <person name="Kohn T."/>
            <person name="Peeters S.H."/>
            <person name="Heuer A."/>
            <person name="Rast P."/>
            <person name="Oberbeckmann S."/>
            <person name="Bunk B."/>
            <person name="Jeske O."/>
            <person name="Meyerdierks A."/>
            <person name="Storesund J.E."/>
            <person name="Kallscheuer N."/>
            <person name="Luecker S."/>
            <person name="Lage O.M."/>
            <person name="Pohl T."/>
            <person name="Merkel B.J."/>
            <person name="Hornburger P."/>
            <person name="Mueller R.-W."/>
            <person name="Bruemmer F."/>
            <person name="Labrenz M."/>
            <person name="Spormann A.M."/>
            <person name="Op den Camp H."/>
            <person name="Overmann J."/>
            <person name="Amann R."/>
            <person name="Jetten M.S.M."/>
            <person name="Mascher T."/>
            <person name="Medema M.H."/>
            <person name="Devos D.P."/>
            <person name="Kaster A.-K."/>
            <person name="Ovreas L."/>
            <person name="Rohde M."/>
            <person name="Galperin M.Y."/>
            <person name="Jogler C."/>
        </authorList>
    </citation>
    <scope>NUCLEOTIDE SEQUENCE [LARGE SCALE GENOMIC DNA]</scope>
    <source>
        <strain evidence="1 2">V22</strain>
    </source>
</reference>
<protein>
    <submittedName>
        <fullName evidence="1">Uncharacterized protein</fullName>
    </submittedName>
</protein>
<dbReference type="EMBL" id="CP036316">
    <property type="protein sequence ID" value="QDT65679.1"/>
    <property type="molecule type" value="Genomic_DNA"/>
</dbReference>
<evidence type="ECO:0000313" key="2">
    <source>
        <dbReference type="Proteomes" id="UP000319976"/>
    </source>
</evidence>
<proteinExistence type="predicted"/>
<evidence type="ECO:0000313" key="1">
    <source>
        <dbReference type="EMBL" id="QDT65679.1"/>
    </source>
</evidence>
<name>A0A517TBC8_9PLAN</name>
<organism evidence="1 2">
    <name type="scientific">Calycomorphotria hydatis</name>
    <dbReference type="NCBI Taxonomy" id="2528027"/>
    <lineage>
        <taxon>Bacteria</taxon>
        <taxon>Pseudomonadati</taxon>
        <taxon>Planctomycetota</taxon>
        <taxon>Planctomycetia</taxon>
        <taxon>Planctomycetales</taxon>
        <taxon>Planctomycetaceae</taxon>
        <taxon>Calycomorphotria</taxon>
    </lineage>
</organism>
<gene>
    <name evidence="1" type="ORF">V22_29390</name>
</gene>
<dbReference type="KEGG" id="chya:V22_29390"/>
<keyword evidence="2" id="KW-1185">Reference proteome</keyword>
<dbReference type="AlphaFoldDB" id="A0A517TBC8"/>
<dbReference type="Proteomes" id="UP000319976">
    <property type="component" value="Chromosome"/>
</dbReference>